<sequence>MSTAVQLNVQGPGAAELIALARCAGACSKDTPKVEPADLAKHMPSLPAWRLTADGTAIRRTFVAKNFMAAIAFFNKVAEVAEAQGHHPDLHLRNFREVEVVVSTHAVGGITLPDLALAAMMDAIEVDYSPKWAKAEAERMASKDNASASAAGSGSTWE</sequence>
<evidence type="ECO:0000256" key="1">
    <source>
        <dbReference type="ARBA" id="ARBA00001554"/>
    </source>
</evidence>
<feature type="compositionally biased region" description="Low complexity" evidence="6">
    <location>
        <begin position="146"/>
        <end position="158"/>
    </location>
</feature>
<dbReference type="OrthoDB" id="277398at2759"/>
<accession>A0A835WQC9</accession>
<dbReference type="AlphaFoldDB" id="A0A835WQC9"/>
<dbReference type="InterPro" id="IPR001533">
    <property type="entry name" value="Pterin_deHydtase"/>
</dbReference>
<dbReference type="PANTHER" id="PTHR12599">
    <property type="entry name" value="PTERIN-4-ALPHA-CARBINOLAMINE DEHYDRATASE"/>
    <property type="match status" value="1"/>
</dbReference>
<comment type="similarity">
    <text evidence="2">Belongs to the pterin-4-alpha-carbinolamine dehydratase family.</text>
</comment>
<dbReference type="EMBL" id="JAEHOD010000006">
    <property type="protein sequence ID" value="KAG2452144.1"/>
    <property type="molecule type" value="Genomic_DNA"/>
</dbReference>
<proteinExistence type="inferred from homology"/>
<feature type="region of interest" description="Disordered" evidence="6">
    <location>
        <begin position="139"/>
        <end position="158"/>
    </location>
</feature>
<reference evidence="7" key="1">
    <citation type="journal article" date="2020" name="bioRxiv">
        <title>Comparative genomics of Chlamydomonas.</title>
        <authorList>
            <person name="Craig R.J."/>
            <person name="Hasan A.R."/>
            <person name="Ness R.W."/>
            <person name="Keightley P.D."/>
        </authorList>
    </citation>
    <scope>NUCLEOTIDE SEQUENCE</scope>
    <source>
        <strain evidence="7">CCAP 11/173</strain>
    </source>
</reference>
<dbReference type="Proteomes" id="UP000613740">
    <property type="component" value="Unassembled WGS sequence"/>
</dbReference>
<protein>
    <recommendedName>
        <fullName evidence="3">4a-hydroxytetrahydrobiopterin dehydratase</fullName>
        <ecNumber evidence="3">4.2.1.96</ecNumber>
    </recommendedName>
    <alternativeName>
        <fullName evidence="5">4-alpha-hydroxy-tetrahydropterin dehydratase</fullName>
    </alternativeName>
</protein>
<evidence type="ECO:0000256" key="4">
    <source>
        <dbReference type="ARBA" id="ARBA00023239"/>
    </source>
</evidence>
<dbReference type="EC" id="4.2.1.96" evidence="3"/>
<dbReference type="InterPro" id="IPR036428">
    <property type="entry name" value="PCD_sf"/>
</dbReference>
<keyword evidence="4" id="KW-0456">Lyase</keyword>
<evidence type="ECO:0000313" key="7">
    <source>
        <dbReference type="EMBL" id="KAG2452144.1"/>
    </source>
</evidence>
<comment type="catalytic activity">
    <reaction evidence="1">
        <text>(4aS,6R)-4a-hydroxy-L-erythro-5,6,7,8-tetrahydrobiopterin = (6R)-L-erythro-6,7-dihydrobiopterin + H2O</text>
        <dbReference type="Rhea" id="RHEA:11920"/>
        <dbReference type="ChEBI" id="CHEBI:15377"/>
        <dbReference type="ChEBI" id="CHEBI:15642"/>
        <dbReference type="ChEBI" id="CHEBI:43120"/>
        <dbReference type="EC" id="4.2.1.96"/>
    </reaction>
</comment>
<evidence type="ECO:0000256" key="5">
    <source>
        <dbReference type="ARBA" id="ARBA00030497"/>
    </source>
</evidence>
<dbReference type="GO" id="GO:0006729">
    <property type="term" value="P:tetrahydrobiopterin biosynthetic process"/>
    <property type="evidence" value="ECO:0007669"/>
    <property type="project" value="InterPro"/>
</dbReference>
<name>A0A835WQC9_9CHLO</name>
<dbReference type="PANTHER" id="PTHR12599:SF0">
    <property type="entry name" value="PTERIN-4-ALPHA-CARBINOLAMINE DEHYDRATASE"/>
    <property type="match status" value="1"/>
</dbReference>
<comment type="caution">
    <text evidence="7">The sequence shown here is derived from an EMBL/GenBank/DDBJ whole genome shotgun (WGS) entry which is preliminary data.</text>
</comment>
<keyword evidence="8" id="KW-1185">Reference proteome</keyword>
<dbReference type="Gene3D" id="3.30.1360.20">
    <property type="entry name" value="Transcriptional coactivator/pterin dehydratase"/>
    <property type="match status" value="1"/>
</dbReference>
<organism evidence="7 8">
    <name type="scientific">Chlamydomonas schloesseri</name>
    <dbReference type="NCBI Taxonomy" id="2026947"/>
    <lineage>
        <taxon>Eukaryota</taxon>
        <taxon>Viridiplantae</taxon>
        <taxon>Chlorophyta</taxon>
        <taxon>core chlorophytes</taxon>
        <taxon>Chlorophyceae</taxon>
        <taxon>CS clade</taxon>
        <taxon>Chlamydomonadales</taxon>
        <taxon>Chlamydomonadaceae</taxon>
        <taxon>Chlamydomonas</taxon>
    </lineage>
</organism>
<evidence type="ECO:0000256" key="2">
    <source>
        <dbReference type="ARBA" id="ARBA00006472"/>
    </source>
</evidence>
<dbReference type="Pfam" id="PF01329">
    <property type="entry name" value="Pterin_4a"/>
    <property type="match status" value="1"/>
</dbReference>
<evidence type="ECO:0000313" key="8">
    <source>
        <dbReference type="Proteomes" id="UP000613740"/>
    </source>
</evidence>
<evidence type="ECO:0000256" key="3">
    <source>
        <dbReference type="ARBA" id="ARBA00013252"/>
    </source>
</evidence>
<gene>
    <name evidence="7" type="ORF">HYH02_003176</name>
</gene>
<evidence type="ECO:0000256" key="6">
    <source>
        <dbReference type="SAM" id="MobiDB-lite"/>
    </source>
</evidence>
<dbReference type="NCBIfam" id="NF002017">
    <property type="entry name" value="PRK00823.1-2"/>
    <property type="match status" value="1"/>
</dbReference>
<dbReference type="GO" id="GO:0008124">
    <property type="term" value="F:4-alpha-hydroxytetrahydrobiopterin dehydratase activity"/>
    <property type="evidence" value="ECO:0007669"/>
    <property type="project" value="UniProtKB-EC"/>
</dbReference>
<dbReference type="SUPFAM" id="SSF55248">
    <property type="entry name" value="PCD-like"/>
    <property type="match status" value="1"/>
</dbReference>